<reference evidence="2" key="1">
    <citation type="submission" date="2021-03" db="EMBL/GenBank/DDBJ databases">
        <title>Draft genome sequence of rust myrtle Austropuccinia psidii MF-1, a brazilian biotype.</title>
        <authorList>
            <person name="Quecine M.C."/>
            <person name="Pachon D.M.R."/>
            <person name="Bonatelli M.L."/>
            <person name="Correr F.H."/>
            <person name="Franceschini L.M."/>
            <person name="Leite T.F."/>
            <person name="Margarido G.R.A."/>
            <person name="Almeida C.A."/>
            <person name="Ferrarezi J.A."/>
            <person name="Labate C.A."/>
        </authorList>
    </citation>
    <scope>NUCLEOTIDE SEQUENCE</scope>
    <source>
        <strain evidence="2">MF-1</strain>
    </source>
</reference>
<organism evidence="2 3">
    <name type="scientific">Austropuccinia psidii MF-1</name>
    <dbReference type="NCBI Taxonomy" id="1389203"/>
    <lineage>
        <taxon>Eukaryota</taxon>
        <taxon>Fungi</taxon>
        <taxon>Dikarya</taxon>
        <taxon>Basidiomycota</taxon>
        <taxon>Pucciniomycotina</taxon>
        <taxon>Pucciniomycetes</taxon>
        <taxon>Pucciniales</taxon>
        <taxon>Sphaerophragmiaceae</taxon>
        <taxon>Austropuccinia</taxon>
    </lineage>
</organism>
<evidence type="ECO:0000313" key="2">
    <source>
        <dbReference type="EMBL" id="MBW0482907.1"/>
    </source>
</evidence>
<protein>
    <submittedName>
        <fullName evidence="2">Uncharacterized protein</fullName>
    </submittedName>
</protein>
<gene>
    <name evidence="2" type="ORF">O181_022622</name>
</gene>
<feature type="region of interest" description="Disordered" evidence="1">
    <location>
        <begin position="112"/>
        <end position="223"/>
    </location>
</feature>
<dbReference type="Proteomes" id="UP000765509">
    <property type="component" value="Unassembled WGS sequence"/>
</dbReference>
<dbReference type="EMBL" id="AVOT02006980">
    <property type="protein sequence ID" value="MBW0482907.1"/>
    <property type="molecule type" value="Genomic_DNA"/>
</dbReference>
<feature type="compositionally biased region" description="Polar residues" evidence="1">
    <location>
        <begin position="207"/>
        <end position="223"/>
    </location>
</feature>
<dbReference type="AlphaFoldDB" id="A0A9Q3GXA7"/>
<evidence type="ECO:0000313" key="3">
    <source>
        <dbReference type="Proteomes" id="UP000765509"/>
    </source>
</evidence>
<accession>A0A9Q3GXA7</accession>
<name>A0A9Q3GXA7_9BASI</name>
<feature type="compositionally biased region" description="Polar residues" evidence="1">
    <location>
        <begin position="166"/>
        <end position="175"/>
    </location>
</feature>
<feature type="compositionally biased region" description="Acidic residues" evidence="1">
    <location>
        <begin position="130"/>
        <end position="141"/>
    </location>
</feature>
<evidence type="ECO:0000256" key="1">
    <source>
        <dbReference type="SAM" id="MobiDB-lite"/>
    </source>
</evidence>
<proteinExistence type="predicted"/>
<keyword evidence="3" id="KW-1185">Reference proteome</keyword>
<sequence>MSSKLTELTESSPSVPPPSVLCGSGILNWLASPWLMASSGQTHDGYKEVKVLDPSCTECLAKGKYFFQHFNTKSSKCHFCFFGKKSCCCPGPAAFNVRRYLWSKKDGPFGKDFPLSEGPTPDGTSGYSDCSDELDGEDAEVVDNPVGHKSSTSPSQPPSKRFQSHLIPSTPRNFQPTLSTIPTSLPPASPSSSHTRPSIIPEVGPSPIQQSRASAIVTSQQLQ</sequence>
<comment type="caution">
    <text evidence="2">The sequence shown here is derived from an EMBL/GenBank/DDBJ whole genome shotgun (WGS) entry which is preliminary data.</text>
</comment>